<evidence type="ECO:0000256" key="1">
    <source>
        <dbReference type="ARBA" id="ARBA00004418"/>
    </source>
</evidence>
<reference evidence="4" key="1">
    <citation type="journal article" date="2015" name="Proc. Natl. Acad. Sci. U.S.A.">
        <title>Networks of energetic and metabolic interactions define dynamics in microbial communities.</title>
        <authorList>
            <person name="Embree M."/>
            <person name="Liu J.K."/>
            <person name="Al-Bassam M.M."/>
            <person name="Zengler K."/>
        </authorList>
    </citation>
    <scope>NUCLEOTIDE SEQUENCE</scope>
</reference>
<dbReference type="AlphaFoldDB" id="A0A0W8FSZ7"/>
<protein>
    <submittedName>
        <fullName evidence="4">Zinc resistance-associated protein</fullName>
    </submittedName>
</protein>
<evidence type="ECO:0000256" key="3">
    <source>
        <dbReference type="ARBA" id="ARBA00022764"/>
    </source>
</evidence>
<gene>
    <name evidence="4" type="ORF">ASZ90_006193</name>
</gene>
<dbReference type="PANTHER" id="PTHR38102:SF1">
    <property type="entry name" value="PERIPLASMIC CHAPERONE SPY"/>
    <property type="match status" value="1"/>
</dbReference>
<dbReference type="InterPro" id="IPR052211">
    <property type="entry name" value="Cpx_auxiliary_protein"/>
</dbReference>
<dbReference type="InterPro" id="IPR012899">
    <property type="entry name" value="LTXXQ"/>
</dbReference>
<dbReference type="Gene3D" id="1.20.120.1490">
    <property type="match status" value="1"/>
</dbReference>
<organism evidence="4">
    <name type="scientific">hydrocarbon metagenome</name>
    <dbReference type="NCBI Taxonomy" id="938273"/>
    <lineage>
        <taxon>unclassified sequences</taxon>
        <taxon>metagenomes</taxon>
        <taxon>ecological metagenomes</taxon>
    </lineage>
</organism>
<evidence type="ECO:0000256" key="2">
    <source>
        <dbReference type="ARBA" id="ARBA00022729"/>
    </source>
</evidence>
<dbReference type="InterPro" id="IPR025961">
    <property type="entry name" value="Metal_resist"/>
</dbReference>
<keyword evidence="2" id="KW-0732">Signal</keyword>
<sequence>MKKLISLSMIVLTGIILTTPAFAFGMFGGRGPGYWNGERYCNTPALRNLNLSAEQKTKIEALISENQKSTKPLRDKMFDKSLELRRLWSQTNPDRNKIYAAQKEVRALRDEMQDKRMAMRLEIRKILTQEQNEKLANSYWGRGPGFVPRGGMRGHGGHSRVVYCP</sequence>
<dbReference type="CDD" id="cd09916">
    <property type="entry name" value="CpxP_like"/>
    <property type="match status" value="1"/>
</dbReference>
<dbReference type="Pfam" id="PF13801">
    <property type="entry name" value="Metal_resist"/>
    <property type="match status" value="1"/>
</dbReference>
<dbReference type="GO" id="GO:0042597">
    <property type="term" value="C:periplasmic space"/>
    <property type="evidence" value="ECO:0007669"/>
    <property type="project" value="UniProtKB-SubCell"/>
</dbReference>
<accession>A0A0W8FSZ7</accession>
<comment type="caution">
    <text evidence="4">The sequence shown here is derived from an EMBL/GenBank/DDBJ whole genome shotgun (WGS) entry which is preliminary data.</text>
</comment>
<evidence type="ECO:0000313" key="4">
    <source>
        <dbReference type="EMBL" id="KUG24010.1"/>
    </source>
</evidence>
<proteinExistence type="predicted"/>
<dbReference type="EMBL" id="LNQE01000870">
    <property type="protein sequence ID" value="KUG24010.1"/>
    <property type="molecule type" value="Genomic_DNA"/>
</dbReference>
<dbReference type="PANTHER" id="PTHR38102">
    <property type="entry name" value="PERIPLASMIC CHAPERONE SPY"/>
    <property type="match status" value="1"/>
</dbReference>
<name>A0A0W8FSZ7_9ZZZZ</name>
<comment type="subcellular location">
    <subcellularLocation>
        <location evidence="1">Periplasm</location>
    </subcellularLocation>
</comment>
<keyword evidence="3" id="KW-0574">Periplasm</keyword>